<sequence>MMTVPRGFAFGLLGTVAAASAIGSVTPTYRVRSVYNKENSGKRRELQDPFLTFSDDGAEREDEFFIDLFETPIQLNNSETPNAIQTAMNFFLLSELSAQFTSILTSVQSVTSEILSLATREEEVDDTATGGSVTRIGTEIRMRVYLLFRIKPSPEEEEARLMLQQVMSNLTYFVTNLTSSLSQSDGVNELSGVYDAIRREIPLPDNTTPGNNTAIEGGEQNPSGGATEVQIVPNNGSNVAWSAVPIILVVAVLVVLLVFFVFRRRNQSSDPDTPKNSAIMYMDVENELYSMDESVETSKSPGNMLTPDGGVSAQSSSIQFSMSGTDDDDESLTRGPGDSIFSGIETEYRNVRSSKSMMTGFTHASASTIQVSNHGRNKNRMSTTPKSYGANSSLFAFSEEGNDVEDSRDDHGAGILGKAPSLTKSDVSDTSDELLFTEDEREQESSRQQQTSPTGTDTSTSLEGAKISQPSSQEEDRQKCQESATQAAQDVALQKRQSWSGMPAVNSSHVLADLETLETNRRDPTPTMARNIGNNVASCREPINNGTVSYNIFNCNPVIDDDHATALNLPNAGVLASAVLDEASFTQSPTPKNAKDGRVDGAMPTPLLRNGGSKMGAENSGDTGAQKPGIASTAKSLVSGLFRSGRKSVSNPSTPSKSTAPWKSSGVASAPSSPNQQVGGHWMTSTYPNHGWRPSNSPKLVGDDDYDMNLSRPSSPGDEVDHNLDFGKEDSYGYVPGYKKRVDTAGPGKGRRHVGDQIGGDGSAMYQTSAMHPLDWSLKSADVNSIGDSTISEHEHVETGVPNQHIFKKGKTSIQTNGSLSPDMMESSKTPRSEGTRESVTSRASASRQLIDDLVWLEKKIAGVRQAPDSALGETTDSLSYVSNDNNEFRSVASRDSDDEEAPTVSTGQNNSVMSSIVCRDCYAPPGKLHIVIHSTKDGPAVHTVKEGSSLEGHIFPGDLIISVDNIDTRSYTAEQVMKMMASKETKSAKSLSYILKKSNVQ</sequence>
<evidence type="ECO:0000313" key="4">
    <source>
        <dbReference type="EMBL" id="KAG7337745.1"/>
    </source>
</evidence>
<feature type="compositionally biased region" description="Low complexity" evidence="1">
    <location>
        <begin position="312"/>
        <end position="323"/>
    </location>
</feature>
<feature type="region of interest" description="Disordered" evidence="1">
    <location>
        <begin position="644"/>
        <end position="722"/>
    </location>
</feature>
<feature type="compositionally biased region" description="Polar residues" evidence="1">
    <location>
        <begin position="647"/>
        <end position="698"/>
    </location>
</feature>
<dbReference type="AlphaFoldDB" id="A0A9K3K678"/>
<feature type="region of interest" description="Disordered" evidence="1">
    <location>
        <begin position="585"/>
        <end position="630"/>
    </location>
</feature>
<feature type="region of interest" description="Disordered" evidence="1">
    <location>
        <begin position="400"/>
        <end position="484"/>
    </location>
</feature>
<feature type="compositionally biased region" description="Acidic residues" evidence="1">
    <location>
        <begin position="429"/>
        <end position="442"/>
    </location>
</feature>
<reference evidence="4" key="2">
    <citation type="submission" date="2021-04" db="EMBL/GenBank/DDBJ databases">
        <authorList>
            <person name="Podell S."/>
        </authorList>
    </citation>
    <scope>NUCLEOTIDE SEQUENCE</scope>
    <source>
        <strain evidence="4">Hildebrandi</strain>
    </source>
</reference>
<feature type="compositionally biased region" description="Polar residues" evidence="1">
    <location>
        <begin position="451"/>
        <end position="472"/>
    </location>
</feature>
<proteinExistence type="predicted"/>
<dbReference type="EMBL" id="JAGRRH010000075">
    <property type="protein sequence ID" value="KAG7337745.1"/>
    <property type="molecule type" value="Genomic_DNA"/>
</dbReference>
<dbReference type="Proteomes" id="UP000693970">
    <property type="component" value="Unassembled WGS sequence"/>
</dbReference>
<organism evidence="4 5">
    <name type="scientific">Nitzschia inconspicua</name>
    <dbReference type="NCBI Taxonomy" id="303405"/>
    <lineage>
        <taxon>Eukaryota</taxon>
        <taxon>Sar</taxon>
        <taxon>Stramenopiles</taxon>
        <taxon>Ochrophyta</taxon>
        <taxon>Bacillariophyta</taxon>
        <taxon>Bacillariophyceae</taxon>
        <taxon>Bacillariophycidae</taxon>
        <taxon>Bacillariales</taxon>
        <taxon>Bacillariaceae</taxon>
        <taxon>Nitzschia</taxon>
    </lineage>
</organism>
<feature type="region of interest" description="Disordered" evidence="1">
    <location>
        <begin position="309"/>
        <end position="340"/>
    </location>
</feature>
<evidence type="ECO:0000313" key="5">
    <source>
        <dbReference type="Proteomes" id="UP000693970"/>
    </source>
</evidence>
<keyword evidence="3" id="KW-0732">Signal</keyword>
<feature type="region of interest" description="Disordered" evidence="1">
    <location>
        <begin position="371"/>
        <end position="390"/>
    </location>
</feature>
<evidence type="ECO:0000256" key="3">
    <source>
        <dbReference type="SAM" id="SignalP"/>
    </source>
</evidence>
<keyword evidence="2" id="KW-0472">Membrane</keyword>
<comment type="caution">
    <text evidence="4">The sequence shown here is derived from an EMBL/GenBank/DDBJ whole genome shotgun (WGS) entry which is preliminary data.</text>
</comment>
<keyword evidence="2" id="KW-1133">Transmembrane helix</keyword>
<feature type="chain" id="PRO_5039954522" description="PDZ domain-containing protein" evidence="3">
    <location>
        <begin position="22"/>
        <end position="1002"/>
    </location>
</feature>
<feature type="region of interest" description="Disordered" evidence="1">
    <location>
        <begin position="808"/>
        <end position="845"/>
    </location>
</feature>
<evidence type="ECO:0008006" key="6">
    <source>
        <dbReference type="Google" id="ProtNLM"/>
    </source>
</evidence>
<name>A0A9K3K678_9STRA</name>
<evidence type="ECO:0000256" key="1">
    <source>
        <dbReference type="SAM" id="MobiDB-lite"/>
    </source>
</evidence>
<protein>
    <recommendedName>
        <fullName evidence="6">PDZ domain-containing protein</fullName>
    </recommendedName>
</protein>
<dbReference type="PANTHER" id="PTHR38909:SF1">
    <property type="entry name" value="G PROTEIN GAMMA DOMAIN-CONTAINING PROTEIN"/>
    <property type="match status" value="1"/>
</dbReference>
<feature type="transmembrane region" description="Helical" evidence="2">
    <location>
        <begin position="239"/>
        <end position="262"/>
    </location>
</feature>
<dbReference type="OrthoDB" id="49217at2759"/>
<dbReference type="PANTHER" id="PTHR38909">
    <property type="entry name" value="G PROTEIN GAMMA DOMAIN-CONTAINING PROTEIN"/>
    <property type="match status" value="1"/>
</dbReference>
<accession>A0A9K3K678</accession>
<evidence type="ECO:0000256" key="2">
    <source>
        <dbReference type="SAM" id="Phobius"/>
    </source>
</evidence>
<reference evidence="4" key="1">
    <citation type="journal article" date="2021" name="Sci. Rep.">
        <title>Diploid genomic architecture of Nitzschia inconspicua, an elite biomass production diatom.</title>
        <authorList>
            <person name="Oliver A."/>
            <person name="Podell S."/>
            <person name="Pinowska A."/>
            <person name="Traller J.C."/>
            <person name="Smith S.R."/>
            <person name="McClure R."/>
            <person name="Beliaev A."/>
            <person name="Bohutskyi P."/>
            <person name="Hill E.A."/>
            <person name="Rabines A."/>
            <person name="Zheng H."/>
            <person name="Allen L.Z."/>
            <person name="Kuo A."/>
            <person name="Grigoriev I.V."/>
            <person name="Allen A.E."/>
            <person name="Hazlebeck D."/>
            <person name="Allen E.E."/>
        </authorList>
    </citation>
    <scope>NUCLEOTIDE SEQUENCE</scope>
    <source>
        <strain evidence="4">Hildebrandi</strain>
    </source>
</reference>
<feature type="signal peptide" evidence="3">
    <location>
        <begin position="1"/>
        <end position="21"/>
    </location>
</feature>
<gene>
    <name evidence="4" type="ORF">IV203_020316</name>
</gene>
<keyword evidence="5" id="KW-1185">Reference proteome</keyword>
<keyword evidence="2" id="KW-0812">Transmembrane</keyword>